<comment type="subcellular location">
    <subcellularLocation>
        <location evidence="1">Cell membrane</location>
        <topology evidence="1">Multi-pass membrane protein</topology>
    </subcellularLocation>
</comment>
<dbReference type="EMBL" id="JAENIJ010000028">
    <property type="protein sequence ID" value="MBK1883799.1"/>
    <property type="molecule type" value="Genomic_DNA"/>
</dbReference>
<keyword evidence="9" id="KW-1185">Reference proteome</keyword>
<dbReference type="PANTHER" id="PTHR33452:SF1">
    <property type="entry name" value="INNER MEMBRANE PROTEIN YPHA-RELATED"/>
    <property type="match status" value="1"/>
</dbReference>
<keyword evidence="4 7" id="KW-0812">Transmembrane</keyword>
<accession>A0A934S9M9</accession>
<keyword evidence="6 7" id="KW-0472">Membrane</keyword>
<evidence type="ECO:0000256" key="1">
    <source>
        <dbReference type="ARBA" id="ARBA00004651"/>
    </source>
</evidence>
<dbReference type="RefSeq" id="WP_200272304.1">
    <property type="nucleotide sequence ID" value="NZ_JAENIJ010000028.1"/>
</dbReference>
<proteinExistence type="inferred from homology"/>
<comment type="caution">
    <text evidence="8">The sequence shown here is derived from an EMBL/GenBank/DDBJ whole genome shotgun (WGS) entry which is preliminary data.</text>
</comment>
<dbReference type="AlphaFoldDB" id="A0A934S9M9"/>
<protein>
    <submittedName>
        <fullName evidence="8">DoxX family protein</fullName>
    </submittedName>
</protein>
<evidence type="ECO:0000313" key="9">
    <source>
        <dbReference type="Proteomes" id="UP000603141"/>
    </source>
</evidence>
<evidence type="ECO:0000256" key="4">
    <source>
        <dbReference type="ARBA" id="ARBA00022692"/>
    </source>
</evidence>
<keyword evidence="5 7" id="KW-1133">Transmembrane helix</keyword>
<feature type="transmembrane region" description="Helical" evidence="7">
    <location>
        <begin position="64"/>
        <end position="84"/>
    </location>
</feature>
<dbReference type="Proteomes" id="UP000603141">
    <property type="component" value="Unassembled WGS sequence"/>
</dbReference>
<dbReference type="Pfam" id="PF07681">
    <property type="entry name" value="DoxX"/>
    <property type="match status" value="1"/>
</dbReference>
<feature type="transmembrane region" description="Helical" evidence="7">
    <location>
        <begin position="124"/>
        <end position="143"/>
    </location>
</feature>
<evidence type="ECO:0000256" key="2">
    <source>
        <dbReference type="ARBA" id="ARBA00006679"/>
    </source>
</evidence>
<dbReference type="PANTHER" id="PTHR33452">
    <property type="entry name" value="OXIDOREDUCTASE CATD-RELATED"/>
    <property type="match status" value="1"/>
</dbReference>
<evidence type="ECO:0000313" key="8">
    <source>
        <dbReference type="EMBL" id="MBK1883799.1"/>
    </source>
</evidence>
<name>A0A934S9M9_9BACT</name>
<dbReference type="InterPro" id="IPR032808">
    <property type="entry name" value="DoxX"/>
</dbReference>
<sequence>MKRLLFDCGTRDTLASFGLLVLRVSGGLMMLLGHGMGKYHQFDKLKDNWHVPHFLPFKFMSPPISLMATIGAEVGAAALIVIGLATRPAAFVLGFAMVVAAFEVLHDAPLFLGATSPAAKEPALLYLLIAVVIILAGPGKYSLDAAIYQDKKRRRW</sequence>
<gene>
    <name evidence="8" type="ORF">JIN85_15385</name>
</gene>
<keyword evidence="3" id="KW-1003">Cell membrane</keyword>
<evidence type="ECO:0000256" key="7">
    <source>
        <dbReference type="SAM" id="Phobius"/>
    </source>
</evidence>
<reference evidence="8" key="1">
    <citation type="submission" date="2021-01" db="EMBL/GenBank/DDBJ databases">
        <title>Modified the classification status of verrucomicrobia.</title>
        <authorList>
            <person name="Feng X."/>
        </authorList>
    </citation>
    <scope>NUCLEOTIDE SEQUENCE</scope>
    <source>
        <strain evidence="8">KCTC 22041</strain>
    </source>
</reference>
<feature type="transmembrane region" description="Helical" evidence="7">
    <location>
        <begin position="91"/>
        <end position="112"/>
    </location>
</feature>
<comment type="similarity">
    <text evidence="2">Belongs to the DoxX family.</text>
</comment>
<evidence type="ECO:0000256" key="3">
    <source>
        <dbReference type="ARBA" id="ARBA00022475"/>
    </source>
</evidence>
<dbReference type="GO" id="GO:0005886">
    <property type="term" value="C:plasma membrane"/>
    <property type="evidence" value="ECO:0007669"/>
    <property type="project" value="UniProtKB-SubCell"/>
</dbReference>
<evidence type="ECO:0000256" key="6">
    <source>
        <dbReference type="ARBA" id="ARBA00023136"/>
    </source>
</evidence>
<evidence type="ECO:0000256" key="5">
    <source>
        <dbReference type="ARBA" id="ARBA00022989"/>
    </source>
</evidence>
<dbReference type="InterPro" id="IPR051907">
    <property type="entry name" value="DoxX-like_oxidoreductase"/>
</dbReference>
<feature type="transmembrane region" description="Helical" evidence="7">
    <location>
        <begin position="12"/>
        <end position="32"/>
    </location>
</feature>
<organism evidence="8 9">
    <name type="scientific">Luteolibacter pohnpeiensis</name>
    <dbReference type="NCBI Taxonomy" id="454153"/>
    <lineage>
        <taxon>Bacteria</taxon>
        <taxon>Pseudomonadati</taxon>
        <taxon>Verrucomicrobiota</taxon>
        <taxon>Verrucomicrobiia</taxon>
        <taxon>Verrucomicrobiales</taxon>
        <taxon>Verrucomicrobiaceae</taxon>
        <taxon>Luteolibacter</taxon>
    </lineage>
</organism>